<feature type="site" description="Participates in a stacking interaction with the thymidine ring of dTDP-4-oxo-6-deoxyglucose" evidence="2">
    <location>
        <position position="139"/>
    </location>
</feature>
<name>A0A832Z5I5_9EURY</name>
<comment type="similarity">
    <text evidence="3">Belongs to the dTDP-4-dehydrorhamnose 3,5-epimerase family.</text>
</comment>
<dbReference type="SUPFAM" id="SSF51182">
    <property type="entry name" value="RmlC-like cupins"/>
    <property type="match status" value="1"/>
</dbReference>
<dbReference type="InterPro" id="IPR011051">
    <property type="entry name" value="RmlC_Cupin_sf"/>
</dbReference>
<dbReference type="NCBIfam" id="TIGR01221">
    <property type="entry name" value="rmlC"/>
    <property type="match status" value="1"/>
</dbReference>
<keyword evidence="3 4" id="KW-0413">Isomerase</keyword>
<comment type="catalytic activity">
    <reaction evidence="3">
        <text>dTDP-4-dehydro-6-deoxy-alpha-D-glucose = dTDP-4-dehydro-beta-L-rhamnose</text>
        <dbReference type="Rhea" id="RHEA:16969"/>
        <dbReference type="ChEBI" id="CHEBI:57649"/>
        <dbReference type="ChEBI" id="CHEBI:62830"/>
        <dbReference type="EC" id="5.1.3.13"/>
    </reaction>
</comment>
<dbReference type="UniPathway" id="UPA00124"/>
<dbReference type="Gene3D" id="2.60.120.10">
    <property type="entry name" value="Jelly Rolls"/>
    <property type="match status" value="1"/>
</dbReference>
<protein>
    <recommendedName>
        <fullName evidence="3">dTDP-4-dehydrorhamnose 3,5-epimerase</fullName>
        <ecNumber evidence="3">5.1.3.13</ecNumber>
    </recommendedName>
    <alternativeName>
        <fullName evidence="3">Thymidine diphospho-4-keto-rhamnose 3,5-epimerase</fullName>
    </alternativeName>
</protein>
<evidence type="ECO:0000256" key="3">
    <source>
        <dbReference type="RuleBase" id="RU364069"/>
    </source>
</evidence>
<accession>A0A832Z5I5</accession>
<proteinExistence type="inferred from homology"/>
<dbReference type="AlphaFoldDB" id="A0A832Z5I5"/>
<evidence type="ECO:0000256" key="1">
    <source>
        <dbReference type="PIRSR" id="PIRSR600888-1"/>
    </source>
</evidence>
<dbReference type="InterPro" id="IPR000888">
    <property type="entry name" value="RmlC-like"/>
</dbReference>
<feature type="active site" description="Proton donor" evidence="1">
    <location>
        <position position="133"/>
    </location>
</feature>
<evidence type="ECO:0000313" key="5">
    <source>
        <dbReference type="Proteomes" id="UP000649326"/>
    </source>
</evidence>
<comment type="function">
    <text evidence="3">Catalyzes the epimerization of the C3' and C5'positions of dTDP-6-deoxy-D-xylo-4-hexulose, forming dTDP-6-deoxy-L-lyxo-4-hexulose.</text>
</comment>
<gene>
    <name evidence="4" type="primary">rfbC</name>
    <name evidence="4" type="ORF">EYH13_03735</name>
</gene>
<dbReference type="GO" id="GO:0008830">
    <property type="term" value="F:dTDP-4-dehydrorhamnose 3,5-epimerase activity"/>
    <property type="evidence" value="ECO:0007669"/>
    <property type="project" value="UniProtKB-UniRule"/>
</dbReference>
<dbReference type="EMBL" id="DQUG01000154">
    <property type="protein sequence ID" value="HIP75245.1"/>
    <property type="molecule type" value="Genomic_DNA"/>
</dbReference>
<dbReference type="EC" id="5.1.3.13" evidence="3"/>
<evidence type="ECO:0000313" key="4">
    <source>
        <dbReference type="EMBL" id="HIP75245.1"/>
    </source>
</evidence>
<dbReference type="CDD" id="cd00438">
    <property type="entry name" value="cupin_RmlC"/>
    <property type="match status" value="1"/>
</dbReference>
<dbReference type="GO" id="GO:0000271">
    <property type="term" value="P:polysaccharide biosynthetic process"/>
    <property type="evidence" value="ECO:0007669"/>
    <property type="project" value="TreeGrafter"/>
</dbReference>
<dbReference type="Pfam" id="PF00908">
    <property type="entry name" value="dTDP_sugar_isom"/>
    <property type="match status" value="1"/>
</dbReference>
<feature type="active site" description="Proton acceptor" evidence="1">
    <location>
        <position position="63"/>
    </location>
</feature>
<dbReference type="InterPro" id="IPR014710">
    <property type="entry name" value="RmlC-like_jellyroll"/>
</dbReference>
<reference evidence="4" key="1">
    <citation type="journal article" date="2020" name="ISME J.">
        <title>Gammaproteobacteria mediating utilization of methyl-, sulfur- and petroleum organic compounds in deep ocean hydrothermal plumes.</title>
        <authorList>
            <person name="Zhou Z."/>
            <person name="Liu Y."/>
            <person name="Pan J."/>
            <person name="Cron B.R."/>
            <person name="Toner B.M."/>
            <person name="Anantharaman K."/>
            <person name="Breier J.A."/>
            <person name="Dick G.J."/>
            <person name="Li M."/>
        </authorList>
    </citation>
    <scope>NUCLEOTIDE SEQUENCE</scope>
    <source>
        <strain evidence="4">SZUA-1451</strain>
    </source>
</reference>
<comment type="caution">
    <text evidence="4">The sequence shown here is derived from an EMBL/GenBank/DDBJ whole genome shotgun (WGS) entry which is preliminary data.</text>
</comment>
<dbReference type="Proteomes" id="UP000649326">
    <property type="component" value="Unassembled WGS sequence"/>
</dbReference>
<dbReference type="PANTHER" id="PTHR21047:SF2">
    <property type="entry name" value="THYMIDINE DIPHOSPHO-4-KETO-RHAMNOSE 3,5-EPIMERASE"/>
    <property type="match status" value="1"/>
</dbReference>
<dbReference type="PANTHER" id="PTHR21047">
    <property type="entry name" value="DTDP-6-DEOXY-D-GLUCOSE-3,5 EPIMERASE"/>
    <property type="match status" value="1"/>
</dbReference>
<evidence type="ECO:0000256" key="2">
    <source>
        <dbReference type="PIRSR" id="PIRSR600888-3"/>
    </source>
</evidence>
<dbReference type="GO" id="GO:0005829">
    <property type="term" value="C:cytosol"/>
    <property type="evidence" value="ECO:0007669"/>
    <property type="project" value="TreeGrafter"/>
</dbReference>
<comment type="pathway">
    <text evidence="3">Carbohydrate biosynthesis; dTDP-L-rhamnose biosynthesis.</text>
</comment>
<sequence length="185" mass="21781">MPFEFRRLKIPDVVLIKPKVFEDERGFFMETYKKSEFEKAGIKGEFIQDNHSKSKYGVLRGLHFQRNPYAQAKIVRCVRGIIYDVAVDLRRNSPTFGKWVGMILSEYNKYQLYIPRGFAHGFLVLSDVAEVVYKVDNVYASDYEAGIIWNDRSINIQWPIDEPILSQKDQKWPTLKEAFDRGWIF</sequence>
<dbReference type="GO" id="GO:0019305">
    <property type="term" value="P:dTDP-rhamnose biosynthetic process"/>
    <property type="evidence" value="ECO:0007669"/>
    <property type="project" value="UniProtKB-UniRule"/>
</dbReference>
<comment type="subunit">
    <text evidence="3">Homodimer.</text>
</comment>
<organism evidence="4 5">
    <name type="scientific">Thermococcus paralvinellae</name>
    <dbReference type="NCBI Taxonomy" id="582419"/>
    <lineage>
        <taxon>Archaea</taxon>
        <taxon>Methanobacteriati</taxon>
        <taxon>Methanobacteriota</taxon>
        <taxon>Thermococci</taxon>
        <taxon>Thermococcales</taxon>
        <taxon>Thermococcaceae</taxon>
        <taxon>Thermococcus</taxon>
    </lineage>
</organism>